<name>A0A6P1Y1V5_9SPIR</name>
<evidence type="ECO:0000256" key="5">
    <source>
        <dbReference type="ARBA" id="ARBA00022840"/>
    </source>
</evidence>
<dbReference type="Proteomes" id="UP000464374">
    <property type="component" value="Chromosome"/>
</dbReference>
<comment type="function">
    <text evidence="10 11">Involved in cell wall formation. Catalyzes the final step in the synthesis of UDP-N-acetylmuramoyl-pentapeptide, the precursor of murein.</text>
</comment>
<dbReference type="InterPro" id="IPR035911">
    <property type="entry name" value="MurE/MurF_N"/>
</dbReference>
<dbReference type="GO" id="GO:0005737">
    <property type="term" value="C:cytoplasm"/>
    <property type="evidence" value="ECO:0007669"/>
    <property type="project" value="UniProtKB-SubCell"/>
</dbReference>
<evidence type="ECO:0000256" key="6">
    <source>
        <dbReference type="ARBA" id="ARBA00022960"/>
    </source>
</evidence>
<keyword evidence="3 10" id="KW-0132">Cell division</keyword>
<dbReference type="GO" id="GO:0071555">
    <property type="term" value="P:cell wall organization"/>
    <property type="evidence" value="ECO:0007669"/>
    <property type="project" value="UniProtKB-KW"/>
</dbReference>
<evidence type="ECO:0000313" key="16">
    <source>
        <dbReference type="Proteomes" id="UP000464374"/>
    </source>
</evidence>
<dbReference type="KEGG" id="trz:GWP43_09020"/>
<keyword evidence="9 10" id="KW-0961">Cell wall biogenesis/degradation</keyword>
<dbReference type="NCBIfam" id="TIGR01143">
    <property type="entry name" value="murF"/>
    <property type="match status" value="1"/>
</dbReference>
<evidence type="ECO:0000256" key="10">
    <source>
        <dbReference type="HAMAP-Rule" id="MF_02019"/>
    </source>
</evidence>
<dbReference type="Gene3D" id="3.90.190.20">
    <property type="entry name" value="Mur ligase, C-terminal domain"/>
    <property type="match status" value="1"/>
</dbReference>
<dbReference type="Gene3D" id="3.40.1190.10">
    <property type="entry name" value="Mur-like, catalytic domain"/>
    <property type="match status" value="1"/>
</dbReference>
<evidence type="ECO:0000259" key="12">
    <source>
        <dbReference type="Pfam" id="PF01225"/>
    </source>
</evidence>
<evidence type="ECO:0000256" key="4">
    <source>
        <dbReference type="ARBA" id="ARBA00022741"/>
    </source>
</evidence>
<dbReference type="EMBL" id="CP048020">
    <property type="protein sequence ID" value="QHX43555.1"/>
    <property type="molecule type" value="Genomic_DNA"/>
</dbReference>
<feature type="domain" description="Mur ligase N-terminal catalytic" evidence="12">
    <location>
        <begin position="28"/>
        <end position="111"/>
    </location>
</feature>
<evidence type="ECO:0000256" key="1">
    <source>
        <dbReference type="ARBA" id="ARBA00022490"/>
    </source>
</evidence>
<dbReference type="RefSeq" id="WP_162663870.1">
    <property type="nucleotide sequence ID" value="NZ_CP048020.1"/>
</dbReference>
<keyword evidence="7 10" id="KW-0573">Peptidoglycan synthesis</keyword>
<gene>
    <name evidence="10 15" type="primary">murF</name>
    <name evidence="15" type="ORF">GWP43_09020</name>
</gene>
<comment type="subcellular location">
    <subcellularLocation>
        <location evidence="10 11">Cytoplasm</location>
    </subcellularLocation>
</comment>
<dbReference type="InterPro" id="IPR005863">
    <property type="entry name" value="UDP-N-AcMur_synth"/>
</dbReference>
<evidence type="ECO:0000259" key="13">
    <source>
        <dbReference type="Pfam" id="PF02875"/>
    </source>
</evidence>
<protein>
    <recommendedName>
        <fullName evidence="10 11">UDP-N-acetylmuramoyl-tripeptide--D-alanyl-D-alanine ligase</fullName>
        <ecNumber evidence="10 11">6.3.2.10</ecNumber>
    </recommendedName>
    <alternativeName>
        <fullName evidence="10">D-alanyl-D-alanine-adding enzyme</fullName>
    </alternativeName>
</protein>
<evidence type="ECO:0000256" key="11">
    <source>
        <dbReference type="RuleBase" id="RU004136"/>
    </source>
</evidence>
<dbReference type="InterPro" id="IPR051046">
    <property type="entry name" value="MurCDEF_CellWall_CoF430Synth"/>
</dbReference>
<evidence type="ECO:0000256" key="2">
    <source>
        <dbReference type="ARBA" id="ARBA00022598"/>
    </source>
</evidence>
<evidence type="ECO:0000259" key="14">
    <source>
        <dbReference type="Pfam" id="PF08245"/>
    </source>
</evidence>
<keyword evidence="5 10" id="KW-0067">ATP-binding</keyword>
<dbReference type="InterPro" id="IPR036565">
    <property type="entry name" value="Mur-like_cat_sf"/>
</dbReference>
<dbReference type="SUPFAM" id="SSF53623">
    <property type="entry name" value="MurD-like peptide ligases, catalytic domain"/>
    <property type="match status" value="1"/>
</dbReference>
<dbReference type="Gene3D" id="3.40.1390.10">
    <property type="entry name" value="MurE/MurF, N-terminal domain"/>
    <property type="match status" value="1"/>
</dbReference>
<dbReference type="InterPro" id="IPR000713">
    <property type="entry name" value="Mur_ligase_N"/>
</dbReference>
<dbReference type="GO" id="GO:0008360">
    <property type="term" value="P:regulation of cell shape"/>
    <property type="evidence" value="ECO:0007669"/>
    <property type="project" value="UniProtKB-KW"/>
</dbReference>
<reference evidence="15 16" key="1">
    <citation type="submission" date="2020-01" db="EMBL/GenBank/DDBJ databases">
        <title>Complete genome sequence of a human oral phylogroup 1 Treponema sp. strain ATCC 700766, originally isolated from periodontitis dental plaque.</title>
        <authorList>
            <person name="Chan Y."/>
            <person name="Huo Y.-B."/>
            <person name="Yu X.-L."/>
            <person name="Zeng H."/>
            <person name="Leung W.-K."/>
            <person name="Watt R.M."/>
        </authorList>
    </citation>
    <scope>NUCLEOTIDE SEQUENCE [LARGE SCALE GENOMIC DNA]</scope>
    <source>
        <strain evidence="15 16">OMZ 804</strain>
    </source>
</reference>
<dbReference type="Pfam" id="PF08245">
    <property type="entry name" value="Mur_ligase_M"/>
    <property type="match status" value="1"/>
</dbReference>
<dbReference type="InterPro" id="IPR013221">
    <property type="entry name" value="Mur_ligase_cen"/>
</dbReference>
<dbReference type="GO" id="GO:0009252">
    <property type="term" value="P:peptidoglycan biosynthetic process"/>
    <property type="evidence" value="ECO:0007669"/>
    <property type="project" value="UniProtKB-UniRule"/>
</dbReference>
<dbReference type="InterPro" id="IPR004101">
    <property type="entry name" value="Mur_ligase_C"/>
</dbReference>
<dbReference type="EC" id="6.3.2.10" evidence="10 11"/>
<dbReference type="PANTHER" id="PTHR43024:SF1">
    <property type="entry name" value="UDP-N-ACETYLMURAMOYL-TRIPEPTIDE--D-ALANYL-D-ALANINE LIGASE"/>
    <property type="match status" value="1"/>
</dbReference>
<dbReference type="GO" id="GO:0005524">
    <property type="term" value="F:ATP binding"/>
    <property type="evidence" value="ECO:0007669"/>
    <property type="project" value="UniProtKB-UniRule"/>
</dbReference>
<dbReference type="HAMAP" id="MF_02019">
    <property type="entry name" value="MurF"/>
    <property type="match status" value="1"/>
</dbReference>
<keyword evidence="2 10" id="KW-0436">Ligase</keyword>
<dbReference type="GO" id="GO:0051301">
    <property type="term" value="P:cell division"/>
    <property type="evidence" value="ECO:0007669"/>
    <property type="project" value="UniProtKB-KW"/>
</dbReference>
<feature type="domain" description="Mur ligase central" evidence="14">
    <location>
        <begin position="123"/>
        <end position="300"/>
    </location>
</feature>
<comment type="similarity">
    <text evidence="10">Belongs to the MurCDEF family. MurF subfamily.</text>
</comment>
<evidence type="ECO:0000256" key="9">
    <source>
        <dbReference type="ARBA" id="ARBA00023316"/>
    </source>
</evidence>
<dbReference type="SUPFAM" id="SSF63418">
    <property type="entry name" value="MurE/MurF N-terminal domain"/>
    <property type="match status" value="1"/>
</dbReference>
<dbReference type="InterPro" id="IPR036615">
    <property type="entry name" value="Mur_ligase_C_dom_sf"/>
</dbReference>
<evidence type="ECO:0000256" key="7">
    <source>
        <dbReference type="ARBA" id="ARBA00022984"/>
    </source>
</evidence>
<feature type="domain" description="Mur ligase C-terminal" evidence="13">
    <location>
        <begin position="322"/>
        <end position="447"/>
    </location>
</feature>
<dbReference type="Pfam" id="PF02875">
    <property type="entry name" value="Mur_ligase_C"/>
    <property type="match status" value="1"/>
</dbReference>
<dbReference type="GO" id="GO:0047480">
    <property type="term" value="F:UDP-N-acetylmuramoyl-tripeptide-D-alanyl-D-alanine ligase activity"/>
    <property type="evidence" value="ECO:0007669"/>
    <property type="project" value="UniProtKB-UniRule"/>
</dbReference>
<proteinExistence type="inferred from homology"/>
<keyword evidence="6 10" id="KW-0133">Cell shape</keyword>
<keyword evidence="1 10" id="KW-0963">Cytoplasm</keyword>
<sequence length="463" mass="50750">MLLGWEALCTAVAGTFICNYSPYAGFDSVTTDSRTVNPHALFIPLRGTQQDGHRYIEHALRQGADCIIADAAHLDVHDNTQHIIALCKRYEASCIRVEHTLKALQDAAAAYLERFPQLLKIGVTGSNGKTTTKELLASIFAQEYRTVKNEGNLNSETGLPLSVFTVTKEHEVGIFELGMNRKGEIAELAAVLKPNIAVITNIGTAHIGMLGSKDAIAHEKKQIFSCFDENSVGFVPDKDEYTAFLQEVPHGKTFTYSAAPDAYTLEGLSGTEIRYKGENIRLPLPGIHNVQNAFAAIAVAEYCNIPLRSIKAGIENMQALFGRSQIIRGSVTYLLDCYNANPDSMNAGLALCANIAVNGKKIYVLASMKELGAKSAEAHRAVCAAAFASDADALFFFGEEMCKAAVEQNKTSNKPFFCFRESDANKLRDTLDSLLKRNDFVFLKGSRSLQLEQFESILQKERV</sequence>
<comment type="catalytic activity">
    <reaction evidence="10 11">
        <text>D-alanyl-D-alanine + UDP-N-acetyl-alpha-D-muramoyl-L-alanyl-gamma-D-glutamyl-meso-2,6-diaminopimelate + ATP = UDP-N-acetyl-alpha-D-muramoyl-L-alanyl-gamma-D-glutamyl-meso-2,6-diaminopimeloyl-D-alanyl-D-alanine + ADP + phosphate + H(+)</text>
        <dbReference type="Rhea" id="RHEA:28374"/>
        <dbReference type="ChEBI" id="CHEBI:15378"/>
        <dbReference type="ChEBI" id="CHEBI:30616"/>
        <dbReference type="ChEBI" id="CHEBI:43474"/>
        <dbReference type="ChEBI" id="CHEBI:57822"/>
        <dbReference type="ChEBI" id="CHEBI:61386"/>
        <dbReference type="ChEBI" id="CHEBI:83905"/>
        <dbReference type="ChEBI" id="CHEBI:456216"/>
        <dbReference type="EC" id="6.3.2.10"/>
    </reaction>
</comment>
<accession>A0A6P1Y1V5</accession>
<dbReference type="PANTHER" id="PTHR43024">
    <property type="entry name" value="UDP-N-ACETYLMURAMOYL-TRIPEPTIDE--D-ALANYL-D-ALANINE LIGASE"/>
    <property type="match status" value="1"/>
</dbReference>
<dbReference type="Pfam" id="PF01225">
    <property type="entry name" value="Mur_ligase"/>
    <property type="match status" value="1"/>
</dbReference>
<comment type="pathway">
    <text evidence="10 11">Cell wall biogenesis; peptidoglycan biosynthesis.</text>
</comment>
<keyword evidence="4 10" id="KW-0547">Nucleotide-binding</keyword>
<evidence type="ECO:0000313" key="15">
    <source>
        <dbReference type="EMBL" id="QHX43555.1"/>
    </source>
</evidence>
<organism evidence="15 16">
    <name type="scientific">Treponema vincentii</name>
    <dbReference type="NCBI Taxonomy" id="69710"/>
    <lineage>
        <taxon>Bacteria</taxon>
        <taxon>Pseudomonadati</taxon>
        <taxon>Spirochaetota</taxon>
        <taxon>Spirochaetia</taxon>
        <taxon>Spirochaetales</taxon>
        <taxon>Treponemataceae</taxon>
        <taxon>Treponema</taxon>
    </lineage>
</organism>
<evidence type="ECO:0000256" key="8">
    <source>
        <dbReference type="ARBA" id="ARBA00023306"/>
    </source>
</evidence>
<feature type="binding site" evidence="10">
    <location>
        <begin position="125"/>
        <end position="131"/>
    </location>
    <ligand>
        <name>ATP</name>
        <dbReference type="ChEBI" id="CHEBI:30616"/>
    </ligand>
</feature>
<dbReference type="AlphaFoldDB" id="A0A6P1Y1V5"/>
<dbReference type="SUPFAM" id="SSF53244">
    <property type="entry name" value="MurD-like peptide ligases, peptide-binding domain"/>
    <property type="match status" value="1"/>
</dbReference>
<dbReference type="UniPathway" id="UPA00219"/>
<evidence type="ECO:0000256" key="3">
    <source>
        <dbReference type="ARBA" id="ARBA00022618"/>
    </source>
</evidence>
<keyword evidence="8 10" id="KW-0131">Cell cycle</keyword>